<sequence>MTLPRSSSETSHCSLYPRGTRSWLLPAIITGYDIPIGLILLVYPFICYKTVAAARVRQVNVPRPSGQGAELQ</sequence>
<keyword evidence="1" id="KW-0472">Membrane</keyword>
<dbReference type="AlphaFoldDB" id="A0A1D1VAH3"/>
<proteinExistence type="predicted"/>
<evidence type="ECO:0000313" key="3">
    <source>
        <dbReference type="Proteomes" id="UP000186922"/>
    </source>
</evidence>
<accession>A0A1D1VAH3</accession>
<keyword evidence="1" id="KW-1133">Transmembrane helix</keyword>
<name>A0A1D1VAH3_RAMVA</name>
<gene>
    <name evidence="2" type="primary">RvY_08447-1</name>
    <name evidence="2" type="synonym">RvY_08447.1</name>
    <name evidence="2" type="ORF">RvY_08447</name>
</gene>
<evidence type="ECO:0008006" key="4">
    <source>
        <dbReference type="Google" id="ProtNLM"/>
    </source>
</evidence>
<reference evidence="2 3" key="1">
    <citation type="journal article" date="2016" name="Nat. Commun.">
        <title>Extremotolerant tardigrade genome and improved radiotolerance of human cultured cells by tardigrade-unique protein.</title>
        <authorList>
            <person name="Hashimoto T."/>
            <person name="Horikawa D.D."/>
            <person name="Saito Y."/>
            <person name="Kuwahara H."/>
            <person name="Kozuka-Hata H."/>
            <person name="Shin-I T."/>
            <person name="Minakuchi Y."/>
            <person name="Ohishi K."/>
            <person name="Motoyama A."/>
            <person name="Aizu T."/>
            <person name="Enomoto A."/>
            <person name="Kondo K."/>
            <person name="Tanaka S."/>
            <person name="Hara Y."/>
            <person name="Koshikawa S."/>
            <person name="Sagara H."/>
            <person name="Miura T."/>
            <person name="Yokobori S."/>
            <person name="Miyagawa K."/>
            <person name="Suzuki Y."/>
            <person name="Kubo T."/>
            <person name="Oyama M."/>
            <person name="Kohara Y."/>
            <person name="Fujiyama A."/>
            <person name="Arakawa K."/>
            <person name="Katayama T."/>
            <person name="Toyoda A."/>
            <person name="Kunieda T."/>
        </authorList>
    </citation>
    <scope>NUCLEOTIDE SEQUENCE [LARGE SCALE GENOMIC DNA]</scope>
    <source>
        <strain evidence="2 3">YOKOZUNA-1</strain>
    </source>
</reference>
<protein>
    <recommendedName>
        <fullName evidence="4">G-protein coupled receptors family 1 profile domain-containing protein</fullName>
    </recommendedName>
</protein>
<evidence type="ECO:0000313" key="2">
    <source>
        <dbReference type="EMBL" id="GAU97092.1"/>
    </source>
</evidence>
<comment type="caution">
    <text evidence="2">The sequence shown here is derived from an EMBL/GenBank/DDBJ whole genome shotgun (WGS) entry which is preliminary data.</text>
</comment>
<dbReference type="EMBL" id="BDGG01000004">
    <property type="protein sequence ID" value="GAU97092.1"/>
    <property type="molecule type" value="Genomic_DNA"/>
</dbReference>
<dbReference type="Proteomes" id="UP000186922">
    <property type="component" value="Unassembled WGS sequence"/>
</dbReference>
<feature type="transmembrane region" description="Helical" evidence="1">
    <location>
        <begin position="23"/>
        <end position="48"/>
    </location>
</feature>
<keyword evidence="1" id="KW-0812">Transmembrane</keyword>
<keyword evidence="3" id="KW-1185">Reference proteome</keyword>
<evidence type="ECO:0000256" key="1">
    <source>
        <dbReference type="SAM" id="Phobius"/>
    </source>
</evidence>
<organism evidence="2 3">
    <name type="scientific">Ramazzottius varieornatus</name>
    <name type="common">Water bear</name>
    <name type="synonym">Tardigrade</name>
    <dbReference type="NCBI Taxonomy" id="947166"/>
    <lineage>
        <taxon>Eukaryota</taxon>
        <taxon>Metazoa</taxon>
        <taxon>Ecdysozoa</taxon>
        <taxon>Tardigrada</taxon>
        <taxon>Eutardigrada</taxon>
        <taxon>Parachela</taxon>
        <taxon>Hypsibioidea</taxon>
        <taxon>Ramazzottiidae</taxon>
        <taxon>Ramazzottius</taxon>
    </lineage>
</organism>